<feature type="transmembrane region" description="Helical" evidence="8">
    <location>
        <begin position="240"/>
        <end position="262"/>
    </location>
</feature>
<evidence type="ECO:0000256" key="8">
    <source>
        <dbReference type="SAM" id="Phobius"/>
    </source>
</evidence>
<evidence type="ECO:0000256" key="6">
    <source>
        <dbReference type="ARBA" id="ARBA00023136"/>
    </source>
</evidence>
<dbReference type="PANTHER" id="PTHR31806">
    <property type="entry name" value="PURINE-CYTOSINE PERMEASE FCY2-RELATED"/>
    <property type="match status" value="1"/>
</dbReference>
<reference evidence="9 10" key="1">
    <citation type="submission" date="2019-01" db="EMBL/GenBank/DDBJ databases">
        <title>Genome sequences of Streptomyces and Rhizobium isolates collected from root and soil.</title>
        <authorList>
            <person name="Chhettri S."/>
            <person name="Sevigny J.L."/>
            <person name="Sen A."/>
            <person name="Ennis N."/>
            <person name="Tisa L."/>
        </authorList>
    </citation>
    <scope>NUCLEOTIDE SEQUENCE [LARGE SCALE GENOMIC DNA]</scope>
    <source>
        <strain evidence="9 10">San01</strain>
    </source>
</reference>
<keyword evidence="10" id="KW-1185">Reference proteome</keyword>
<dbReference type="OrthoDB" id="9809167at2"/>
<dbReference type="Gene3D" id="1.10.4160.10">
    <property type="entry name" value="Hydantoin permease"/>
    <property type="match status" value="1"/>
</dbReference>
<feature type="transmembrane region" description="Helical" evidence="8">
    <location>
        <begin position="282"/>
        <end position="302"/>
    </location>
</feature>
<dbReference type="Proteomes" id="UP000283128">
    <property type="component" value="Unassembled WGS sequence"/>
</dbReference>
<feature type="transmembrane region" description="Helical" evidence="8">
    <location>
        <begin position="23"/>
        <end position="42"/>
    </location>
</feature>
<gene>
    <name evidence="9" type="ORF">EOT10_22120</name>
</gene>
<keyword evidence="4 8" id="KW-0812">Transmembrane</keyword>
<organism evidence="9 10">
    <name type="scientific">Streptomyces antnestii</name>
    <dbReference type="NCBI Taxonomy" id="2494256"/>
    <lineage>
        <taxon>Bacteria</taxon>
        <taxon>Bacillati</taxon>
        <taxon>Actinomycetota</taxon>
        <taxon>Actinomycetes</taxon>
        <taxon>Kitasatosporales</taxon>
        <taxon>Streptomycetaceae</taxon>
        <taxon>Streptomyces</taxon>
    </lineage>
</organism>
<dbReference type="GO" id="GO:0005886">
    <property type="term" value="C:plasma membrane"/>
    <property type="evidence" value="ECO:0007669"/>
    <property type="project" value="TreeGrafter"/>
</dbReference>
<dbReference type="InterPro" id="IPR001248">
    <property type="entry name" value="Pur-cyt_permease"/>
</dbReference>
<dbReference type="Pfam" id="PF02133">
    <property type="entry name" value="Transp_cyt_pur"/>
    <property type="match status" value="1"/>
</dbReference>
<evidence type="ECO:0000256" key="2">
    <source>
        <dbReference type="ARBA" id="ARBA00008974"/>
    </source>
</evidence>
<feature type="transmembrane region" description="Helical" evidence="8">
    <location>
        <begin position="166"/>
        <end position="185"/>
    </location>
</feature>
<feature type="transmembrane region" description="Helical" evidence="8">
    <location>
        <begin position="136"/>
        <end position="159"/>
    </location>
</feature>
<keyword evidence="5 8" id="KW-1133">Transmembrane helix</keyword>
<sequence length="482" mass="50118">MPIETRGVDTVPDEERTSRPRDLVSILLGSNLALGVIIFGALPVTFGLGWWDSFTALVTGTVVGSILVAPLSLVSLRTATNLSTSSGGAFGVRGRLLGSIIGLLLSLGYTALTLWVGGDSVVGALHRVVGLPANGVTTGIVYAVLAFATAFGAVFGFRLLLRMSRVLAIGMTILLILGVVAYAPHFTTAAPDPSGYALGGFWPTWILSAVAAGLSGPIAFITLLGDYTRYISPRRHSSKAVYLCTYAGLMAGLLIPQLFGTFSAIAVHADDWAVGLVSAAPGWYLVPLVLAASAGSVGNAGLMLYSMGLDMDAILPKASRTQCTYVIAGASTVLVYAGHFLWNATDAMTAFVLILTALGTPWAVITLLNHFRCKGVYDSESLQVYNRGTVGGIYWFQAGWNVRAAVAWAIGAIVGVLCVDATPTYTGPLVAHTGGIDFSFLLSATITTVAYLTLNIGQKPPTVPATTEAAQPAAEAVAAATR</sequence>
<feature type="transmembrane region" description="Helical" evidence="8">
    <location>
        <begin position="348"/>
        <end position="368"/>
    </location>
</feature>
<evidence type="ECO:0000313" key="10">
    <source>
        <dbReference type="Proteomes" id="UP000283128"/>
    </source>
</evidence>
<evidence type="ECO:0000256" key="1">
    <source>
        <dbReference type="ARBA" id="ARBA00004141"/>
    </source>
</evidence>
<keyword evidence="3 7" id="KW-0813">Transport</keyword>
<comment type="similarity">
    <text evidence="2 7">Belongs to the purine-cytosine permease (2.A.39) family.</text>
</comment>
<feature type="transmembrane region" description="Helical" evidence="8">
    <location>
        <begin position="54"/>
        <end position="76"/>
    </location>
</feature>
<keyword evidence="6 7" id="KW-0472">Membrane</keyword>
<comment type="caution">
    <text evidence="9">The sequence shown here is derived from an EMBL/GenBank/DDBJ whole genome shotgun (WGS) entry which is preliminary data.</text>
</comment>
<evidence type="ECO:0000256" key="5">
    <source>
        <dbReference type="ARBA" id="ARBA00022989"/>
    </source>
</evidence>
<evidence type="ECO:0000256" key="4">
    <source>
        <dbReference type="ARBA" id="ARBA00022692"/>
    </source>
</evidence>
<comment type="subcellular location">
    <subcellularLocation>
        <location evidence="1">Membrane</location>
        <topology evidence="1">Multi-pass membrane protein</topology>
    </subcellularLocation>
</comment>
<evidence type="ECO:0000313" key="9">
    <source>
        <dbReference type="EMBL" id="RVU22649.1"/>
    </source>
</evidence>
<dbReference type="RefSeq" id="WP_127830010.1">
    <property type="nucleotide sequence ID" value="NZ_RZYA01000010.1"/>
</dbReference>
<protein>
    <submittedName>
        <fullName evidence="9">Cytosine permease</fullName>
    </submittedName>
</protein>
<name>A0A437PK74_9ACTN</name>
<proteinExistence type="inferred from homology"/>
<feature type="transmembrane region" description="Helical" evidence="8">
    <location>
        <begin position="96"/>
        <end position="116"/>
    </location>
</feature>
<dbReference type="InterPro" id="IPR026030">
    <property type="entry name" value="Pur-cyt_permease_Fcy2/21/22"/>
</dbReference>
<dbReference type="EMBL" id="RZYA01000010">
    <property type="protein sequence ID" value="RVU22649.1"/>
    <property type="molecule type" value="Genomic_DNA"/>
</dbReference>
<feature type="transmembrane region" description="Helical" evidence="8">
    <location>
        <begin position="323"/>
        <end position="342"/>
    </location>
</feature>
<evidence type="ECO:0000256" key="3">
    <source>
        <dbReference type="ARBA" id="ARBA00022448"/>
    </source>
</evidence>
<dbReference type="AlphaFoldDB" id="A0A437PK74"/>
<dbReference type="PIRSF" id="PIRSF002744">
    <property type="entry name" value="Pur-cyt_permease"/>
    <property type="match status" value="1"/>
</dbReference>
<dbReference type="PANTHER" id="PTHR31806:SF1">
    <property type="entry name" value="PURINE-CYTOSINE PERMEASE FCY2-RELATED"/>
    <property type="match status" value="1"/>
</dbReference>
<feature type="transmembrane region" description="Helical" evidence="8">
    <location>
        <begin position="205"/>
        <end position="228"/>
    </location>
</feature>
<evidence type="ECO:0000256" key="7">
    <source>
        <dbReference type="PIRNR" id="PIRNR002744"/>
    </source>
</evidence>
<accession>A0A437PK74</accession>
<dbReference type="GO" id="GO:0022857">
    <property type="term" value="F:transmembrane transporter activity"/>
    <property type="evidence" value="ECO:0007669"/>
    <property type="project" value="InterPro"/>
</dbReference>